<evidence type="ECO:0000256" key="1">
    <source>
        <dbReference type="SAM" id="MobiDB-lite"/>
    </source>
</evidence>
<organism evidence="3 4">
    <name type="scientific">Amycolatopsis pigmentata</name>
    <dbReference type="NCBI Taxonomy" id="450801"/>
    <lineage>
        <taxon>Bacteria</taxon>
        <taxon>Bacillati</taxon>
        <taxon>Actinomycetota</taxon>
        <taxon>Actinomycetes</taxon>
        <taxon>Pseudonocardiales</taxon>
        <taxon>Pseudonocardiaceae</taxon>
        <taxon>Amycolatopsis</taxon>
    </lineage>
</organism>
<dbReference type="InterPro" id="IPR037018">
    <property type="entry name" value="GH65_N"/>
</dbReference>
<feature type="region of interest" description="Disordered" evidence="1">
    <location>
        <begin position="69"/>
        <end position="102"/>
    </location>
</feature>
<dbReference type="RefSeq" id="WP_378260274.1">
    <property type="nucleotide sequence ID" value="NZ_JBHUKR010000002.1"/>
</dbReference>
<dbReference type="EMBL" id="JBHUKR010000002">
    <property type="protein sequence ID" value="MFD2414950.1"/>
    <property type="molecule type" value="Genomic_DNA"/>
</dbReference>
<evidence type="ECO:0000313" key="4">
    <source>
        <dbReference type="Proteomes" id="UP001597417"/>
    </source>
</evidence>
<reference evidence="4" key="1">
    <citation type="journal article" date="2019" name="Int. J. Syst. Evol. Microbiol.">
        <title>The Global Catalogue of Microorganisms (GCM) 10K type strain sequencing project: providing services to taxonomists for standard genome sequencing and annotation.</title>
        <authorList>
            <consortium name="The Broad Institute Genomics Platform"/>
            <consortium name="The Broad Institute Genome Sequencing Center for Infectious Disease"/>
            <person name="Wu L."/>
            <person name="Ma J."/>
        </authorList>
    </citation>
    <scope>NUCLEOTIDE SEQUENCE [LARGE SCALE GENOMIC DNA]</scope>
    <source>
        <strain evidence="4">CGMCC 4.7645</strain>
    </source>
</reference>
<gene>
    <name evidence="3" type="ORF">ACFSXZ_01265</name>
</gene>
<dbReference type="Proteomes" id="UP001597417">
    <property type="component" value="Unassembled WGS sequence"/>
</dbReference>
<proteinExistence type="predicted"/>
<feature type="domain" description="Glycoside hydrolase family 65 N-terminal" evidence="2">
    <location>
        <begin position="3"/>
        <end position="68"/>
    </location>
</feature>
<protein>
    <recommendedName>
        <fullName evidence="2">Glycoside hydrolase family 65 N-terminal domain-containing protein</fullName>
    </recommendedName>
</protein>
<dbReference type="InterPro" id="IPR011013">
    <property type="entry name" value="Gal_mutarotase_sf_dom"/>
</dbReference>
<dbReference type="SUPFAM" id="SSF74650">
    <property type="entry name" value="Galactose mutarotase-like"/>
    <property type="match status" value="1"/>
</dbReference>
<accession>A0ABW5FK42</accession>
<evidence type="ECO:0000313" key="3">
    <source>
        <dbReference type="EMBL" id="MFD2414950.1"/>
    </source>
</evidence>
<name>A0ABW5FK42_9PSEU</name>
<dbReference type="InterPro" id="IPR005196">
    <property type="entry name" value="Glyco_hydro_65_N"/>
</dbReference>
<evidence type="ECO:0000259" key="2">
    <source>
        <dbReference type="Pfam" id="PF03636"/>
    </source>
</evidence>
<comment type="caution">
    <text evidence="3">The sequence shown here is derived from an EMBL/GenBank/DDBJ whole genome shotgun (WGS) entry which is preliminary data.</text>
</comment>
<keyword evidence="4" id="KW-1185">Reference proteome</keyword>
<dbReference type="Pfam" id="PF03636">
    <property type="entry name" value="Glyco_hydro_65N"/>
    <property type="match status" value="1"/>
</dbReference>
<sequence length="102" mass="11445">MLNEDLVSLPNWLVLKLRIEGEEAIRLDHVELVSYEHSYDIRLVQRELRLRDRAGRETTLRSRRFVTSATISATSTRQSSTTSGCTARPPATRSSSATTAPS</sequence>
<dbReference type="Gene3D" id="2.70.98.40">
    <property type="entry name" value="Glycoside hydrolase, family 65, N-terminal domain"/>
    <property type="match status" value="1"/>
</dbReference>